<dbReference type="AlphaFoldDB" id="A0A917F823"/>
<keyword evidence="2" id="KW-0479">Metal-binding</keyword>
<dbReference type="Pfam" id="PF05726">
    <property type="entry name" value="Pirin_C"/>
    <property type="match status" value="1"/>
</dbReference>
<feature type="binding site" evidence="2">
    <location>
        <position position="60"/>
    </location>
    <ligand>
        <name>Fe cation</name>
        <dbReference type="ChEBI" id="CHEBI:24875"/>
    </ligand>
</feature>
<feature type="domain" description="Pirin C-terminal" evidence="5">
    <location>
        <begin position="176"/>
        <end position="275"/>
    </location>
</feature>
<feature type="binding site" evidence="2">
    <location>
        <position position="104"/>
    </location>
    <ligand>
        <name>Fe cation</name>
        <dbReference type="ChEBI" id="CHEBI:24875"/>
    </ligand>
</feature>
<reference evidence="6" key="1">
    <citation type="journal article" date="2014" name="Int. J. Syst. Evol. Microbiol.">
        <title>Complete genome sequence of Corynebacterium casei LMG S-19264T (=DSM 44701T), isolated from a smear-ripened cheese.</title>
        <authorList>
            <consortium name="US DOE Joint Genome Institute (JGI-PGF)"/>
            <person name="Walter F."/>
            <person name="Albersmeier A."/>
            <person name="Kalinowski J."/>
            <person name="Ruckert C."/>
        </authorList>
    </citation>
    <scope>NUCLEOTIDE SEQUENCE</scope>
    <source>
        <strain evidence="6">CGMCC 1.15254</strain>
    </source>
</reference>
<evidence type="ECO:0000259" key="4">
    <source>
        <dbReference type="Pfam" id="PF02678"/>
    </source>
</evidence>
<comment type="similarity">
    <text evidence="1 3">Belongs to the pirin family.</text>
</comment>
<organism evidence="6 7">
    <name type="scientific">Terasakiella brassicae</name>
    <dbReference type="NCBI Taxonomy" id="1634917"/>
    <lineage>
        <taxon>Bacteria</taxon>
        <taxon>Pseudomonadati</taxon>
        <taxon>Pseudomonadota</taxon>
        <taxon>Alphaproteobacteria</taxon>
        <taxon>Rhodospirillales</taxon>
        <taxon>Terasakiellaceae</taxon>
        <taxon>Terasakiella</taxon>
    </lineage>
</organism>
<evidence type="ECO:0000259" key="5">
    <source>
        <dbReference type="Pfam" id="PF05726"/>
    </source>
</evidence>
<evidence type="ECO:0000256" key="2">
    <source>
        <dbReference type="PIRSR" id="PIRSR006232-1"/>
    </source>
</evidence>
<dbReference type="PANTHER" id="PTHR13903">
    <property type="entry name" value="PIRIN-RELATED"/>
    <property type="match status" value="1"/>
</dbReference>
<dbReference type="Proteomes" id="UP000632498">
    <property type="component" value="Unassembled WGS sequence"/>
</dbReference>
<dbReference type="InterPro" id="IPR012093">
    <property type="entry name" value="Pirin"/>
</dbReference>
<dbReference type="CDD" id="cd02909">
    <property type="entry name" value="cupin_pirin_N"/>
    <property type="match status" value="1"/>
</dbReference>
<proteinExistence type="inferred from homology"/>
<dbReference type="InterPro" id="IPR011051">
    <property type="entry name" value="RmlC_Cupin_sf"/>
</dbReference>
<reference evidence="6" key="2">
    <citation type="submission" date="2020-09" db="EMBL/GenBank/DDBJ databases">
        <authorList>
            <person name="Sun Q."/>
            <person name="Zhou Y."/>
        </authorList>
    </citation>
    <scope>NUCLEOTIDE SEQUENCE</scope>
    <source>
        <strain evidence="6">CGMCC 1.15254</strain>
    </source>
</reference>
<dbReference type="Pfam" id="PF02678">
    <property type="entry name" value="Pirin"/>
    <property type="match status" value="1"/>
</dbReference>
<evidence type="ECO:0000256" key="1">
    <source>
        <dbReference type="ARBA" id="ARBA00008416"/>
    </source>
</evidence>
<dbReference type="Gene3D" id="2.60.120.10">
    <property type="entry name" value="Jelly Rolls"/>
    <property type="match status" value="2"/>
</dbReference>
<feature type="binding site" evidence="2">
    <location>
        <position position="58"/>
    </location>
    <ligand>
        <name>Fe cation</name>
        <dbReference type="ChEBI" id="CHEBI:24875"/>
    </ligand>
</feature>
<keyword evidence="7" id="KW-1185">Reference proteome</keyword>
<feature type="domain" description="Pirin N-terminal" evidence="4">
    <location>
        <begin position="20"/>
        <end position="120"/>
    </location>
</feature>
<dbReference type="PANTHER" id="PTHR13903:SF8">
    <property type="entry name" value="PIRIN"/>
    <property type="match status" value="1"/>
</dbReference>
<evidence type="ECO:0008006" key="8">
    <source>
        <dbReference type="Google" id="ProtNLM"/>
    </source>
</evidence>
<evidence type="ECO:0000313" key="7">
    <source>
        <dbReference type="Proteomes" id="UP000632498"/>
    </source>
</evidence>
<dbReference type="EMBL" id="BMHV01000006">
    <property type="protein sequence ID" value="GGF59087.1"/>
    <property type="molecule type" value="Genomic_DNA"/>
</dbReference>
<dbReference type="InterPro" id="IPR014710">
    <property type="entry name" value="RmlC-like_jellyroll"/>
</dbReference>
<dbReference type="GO" id="GO:0046872">
    <property type="term" value="F:metal ion binding"/>
    <property type="evidence" value="ECO:0007669"/>
    <property type="project" value="UniProtKB-KW"/>
</dbReference>
<gene>
    <name evidence="6" type="ORF">GCM10011332_10870</name>
</gene>
<dbReference type="RefSeq" id="WP_188662541.1">
    <property type="nucleotide sequence ID" value="NZ_BMHV01000006.1"/>
</dbReference>
<evidence type="ECO:0000313" key="6">
    <source>
        <dbReference type="EMBL" id="GGF59087.1"/>
    </source>
</evidence>
<dbReference type="CDD" id="cd02247">
    <property type="entry name" value="cupin_pirin_C"/>
    <property type="match status" value="1"/>
</dbReference>
<feature type="binding site" evidence="2">
    <location>
        <position position="102"/>
    </location>
    <ligand>
        <name>Fe cation</name>
        <dbReference type="ChEBI" id="CHEBI:24875"/>
    </ligand>
</feature>
<dbReference type="InterPro" id="IPR008778">
    <property type="entry name" value="Pirin_C_dom"/>
</dbReference>
<dbReference type="SUPFAM" id="SSF51182">
    <property type="entry name" value="RmlC-like cupins"/>
    <property type="match status" value="1"/>
</dbReference>
<dbReference type="PIRSF" id="PIRSF006232">
    <property type="entry name" value="Pirin"/>
    <property type="match status" value="1"/>
</dbReference>
<keyword evidence="2" id="KW-0408">Iron</keyword>
<evidence type="ECO:0000256" key="3">
    <source>
        <dbReference type="RuleBase" id="RU003457"/>
    </source>
</evidence>
<protein>
    <recommendedName>
        <fullName evidence="8">Quercetin 2,3-dioxygenase</fullName>
    </recommendedName>
</protein>
<sequence length="275" mass="30552">MQRTIDQIISPVSTSDGAGVKIKRAIGTSTLDHLDPFLLLDVFGSEKGTDYIAGFPDHPHRGFETVTYMLNGKMRHRDSAGNEGLLETGGAQWMTAGRGLVHSEMPEQSEGLMKGFQIWVNLPADKKMIPPRYQDIQPDAIPTAHIDDRAEVKVIAGQLFDLVGPISDIATKPLFIDVILKPNQELSLPVPEGQTAFLYIYEGKMHLDGEDIETDRLVILEDGDEVSVLSCTQETRFILLAADPICEPIVRYGPFVMNSREEIYQAFEDFKNGSF</sequence>
<comment type="cofactor">
    <cofactor evidence="2">
        <name>Fe cation</name>
        <dbReference type="ChEBI" id="CHEBI:24875"/>
    </cofactor>
    <text evidence="2">Binds 1 Fe cation per subunit.</text>
</comment>
<accession>A0A917F823</accession>
<name>A0A917F823_9PROT</name>
<comment type="caution">
    <text evidence="6">The sequence shown here is derived from an EMBL/GenBank/DDBJ whole genome shotgun (WGS) entry which is preliminary data.</text>
</comment>
<dbReference type="InterPro" id="IPR003829">
    <property type="entry name" value="Pirin_N_dom"/>
</dbReference>